<dbReference type="SUPFAM" id="SSF74788">
    <property type="entry name" value="Cullin repeat-like"/>
    <property type="match status" value="1"/>
</dbReference>
<proteinExistence type="inferred from homology"/>
<evidence type="ECO:0000256" key="3">
    <source>
        <dbReference type="ARBA" id="ARBA00022483"/>
    </source>
</evidence>
<dbReference type="PANTHER" id="PTHR12542">
    <property type="entry name" value="EXOCYST COMPLEX PROTEIN EXO70"/>
    <property type="match status" value="1"/>
</dbReference>
<dbReference type="GO" id="GO:0006887">
    <property type="term" value="P:exocytosis"/>
    <property type="evidence" value="ECO:0007669"/>
    <property type="project" value="UniProtKB-KW"/>
</dbReference>
<dbReference type="Proteomes" id="UP001489004">
    <property type="component" value="Unassembled WGS sequence"/>
</dbReference>
<gene>
    <name evidence="7" type="ORF">WJX72_002444</name>
</gene>
<feature type="domain" description="Exocyst complex subunit Exo70 C-terminal" evidence="6">
    <location>
        <begin position="252"/>
        <end position="614"/>
    </location>
</feature>
<keyword evidence="3 4" id="KW-0268">Exocytosis</keyword>
<dbReference type="AlphaFoldDB" id="A0AAW1PS98"/>
<evidence type="ECO:0000259" key="6">
    <source>
        <dbReference type="Pfam" id="PF03081"/>
    </source>
</evidence>
<evidence type="ECO:0000256" key="4">
    <source>
        <dbReference type="RuleBase" id="RU365026"/>
    </source>
</evidence>
<dbReference type="GO" id="GO:0005546">
    <property type="term" value="F:phosphatidylinositol-4,5-bisphosphate binding"/>
    <property type="evidence" value="ECO:0007669"/>
    <property type="project" value="InterPro"/>
</dbReference>
<organism evidence="7 8">
    <name type="scientific">[Myrmecia] bisecta</name>
    <dbReference type="NCBI Taxonomy" id="41462"/>
    <lineage>
        <taxon>Eukaryota</taxon>
        <taxon>Viridiplantae</taxon>
        <taxon>Chlorophyta</taxon>
        <taxon>core chlorophytes</taxon>
        <taxon>Trebouxiophyceae</taxon>
        <taxon>Trebouxiales</taxon>
        <taxon>Trebouxiaceae</taxon>
        <taxon>Myrmecia</taxon>
    </lineage>
</organism>
<sequence length="640" mass="70916">MAASDSLAGRIEALQSSLVWSQSLSREACNVLDTYAQQLVELQGAVAPVAARSAALIQARENIKTARDKAEEVLDHLDTSRKVEARILQGPRADLDGFLKALERLDRAITFLKGHRSLSTTETALSHATDLRRDAMQLGLEDFLETLRANSPVPNASLMTSSAFSEVSHHSAPAEQSGPAEVELVPAPVLPRVRKLSEAMLACGEAACVKVYCEVRRSVVERTLQGLGNQQAASDDFAKMSWPQLEKKIQGWILALRVLVHMVVAEAKLSKAVFTAPYAEAAFTEVIARSTAAVVAFGTAIVRSRRTPEKVFGLLDMHEHLDHLLPALEHVLEGTTGMQLAQDLLQLNSSLRREARDTFVEFEASIARDPPKHTVPDGTVHPLSAYTLSFLKRLFTYDSAMPILFGDASSATPQSSRSDGSGSLASEAQPLRTMIASITHLLDVLTGNLQAKAASYKNKALAALFLMNNVHYLVKTVEASEALVHLGEDWIERHKDQVEQYGEEYQTLSWRTLIQLVKEDSNLSGQQLTWNKEKASIKEKFKALNTAISALHESQSQWTIPDPLLRANMKDAIAQDFLPFYQEFLDRYKVVPFSKTPEKYIKYRVDDLQRMLQDDFFEMKEDIDLARASGTSFLARSSAR</sequence>
<dbReference type="Pfam" id="PF20669">
    <property type="entry name" value="Exo70_N"/>
    <property type="match status" value="1"/>
</dbReference>
<comment type="caution">
    <text evidence="7">The sequence shown here is derived from an EMBL/GenBank/DDBJ whole genome shotgun (WGS) entry which is preliminary data.</text>
</comment>
<dbReference type="InterPro" id="IPR004140">
    <property type="entry name" value="Exo70"/>
</dbReference>
<evidence type="ECO:0000256" key="5">
    <source>
        <dbReference type="SAM" id="MobiDB-lite"/>
    </source>
</evidence>
<dbReference type="EMBL" id="JALJOR010000008">
    <property type="protein sequence ID" value="KAK9812710.1"/>
    <property type="molecule type" value="Genomic_DNA"/>
</dbReference>
<evidence type="ECO:0000313" key="7">
    <source>
        <dbReference type="EMBL" id="KAK9812710.1"/>
    </source>
</evidence>
<comment type="similarity">
    <text evidence="1 4">Belongs to the EXO70 family.</text>
</comment>
<feature type="region of interest" description="Disordered" evidence="5">
    <location>
        <begin position="161"/>
        <end position="180"/>
    </location>
</feature>
<dbReference type="GO" id="GO:0000145">
    <property type="term" value="C:exocyst"/>
    <property type="evidence" value="ECO:0007669"/>
    <property type="project" value="InterPro"/>
</dbReference>
<evidence type="ECO:0000256" key="2">
    <source>
        <dbReference type="ARBA" id="ARBA00022448"/>
    </source>
</evidence>
<dbReference type="InterPro" id="IPR046364">
    <property type="entry name" value="Exo70_C"/>
</dbReference>
<dbReference type="GO" id="GO:0015031">
    <property type="term" value="P:protein transport"/>
    <property type="evidence" value="ECO:0007669"/>
    <property type="project" value="UniProtKB-KW"/>
</dbReference>
<dbReference type="InterPro" id="IPR016159">
    <property type="entry name" value="Cullin_repeat-like_dom_sf"/>
</dbReference>
<dbReference type="Gene3D" id="1.20.1280.170">
    <property type="entry name" value="Exocyst complex component Exo70"/>
    <property type="match status" value="1"/>
</dbReference>
<name>A0AAW1PS98_9CHLO</name>
<keyword evidence="4" id="KW-0653">Protein transport</keyword>
<accession>A0AAW1PS98</accession>
<evidence type="ECO:0000313" key="8">
    <source>
        <dbReference type="Proteomes" id="UP001489004"/>
    </source>
</evidence>
<dbReference type="Pfam" id="PF03081">
    <property type="entry name" value="Exo70_C"/>
    <property type="match status" value="1"/>
</dbReference>
<reference evidence="7 8" key="1">
    <citation type="journal article" date="2024" name="Nat. Commun.">
        <title>Phylogenomics reveals the evolutionary origins of lichenization in chlorophyte algae.</title>
        <authorList>
            <person name="Puginier C."/>
            <person name="Libourel C."/>
            <person name="Otte J."/>
            <person name="Skaloud P."/>
            <person name="Haon M."/>
            <person name="Grisel S."/>
            <person name="Petersen M."/>
            <person name="Berrin J.G."/>
            <person name="Delaux P.M."/>
            <person name="Dal Grande F."/>
            <person name="Keller J."/>
        </authorList>
    </citation>
    <scope>NUCLEOTIDE SEQUENCE [LARGE SCALE GENOMIC DNA]</scope>
    <source>
        <strain evidence="7 8">SAG 2043</strain>
    </source>
</reference>
<comment type="function">
    <text evidence="4">Component of the exocyst complex.</text>
</comment>
<evidence type="ECO:0000256" key="1">
    <source>
        <dbReference type="ARBA" id="ARBA00006756"/>
    </source>
</evidence>
<dbReference type="PANTHER" id="PTHR12542:SF41">
    <property type="entry name" value="EXOCYST COMPLEX COMPONENT 7"/>
    <property type="match status" value="1"/>
</dbReference>
<keyword evidence="8" id="KW-1185">Reference proteome</keyword>
<keyword evidence="2 4" id="KW-0813">Transport</keyword>
<protein>
    <recommendedName>
        <fullName evidence="4">Exocyst subunit Exo70 family protein</fullName>
    </recommendedName>
</protein>